<evidence type="ECO:0000313" key="1">
    <source>
        <dbReference type="EMBL" id="CAH1205180.1"/>
    </source>
</evidence>
<keyword evidence="2" id="KW-1185">Reference proteome</keyword>
<sequence>MSSNAPLLTFIGTTPNIGTTIAALATACRIVEHTDASVGYLCLNLKSAKVHRYVGVDQPEATLDALRPELQTAALDGEKLFRSMHHARGAPNLHILFGNVMRDQAEFFTPGELDHLLDAAMSSFDLVIADVGAYWDNAATLCALRRSSSRLVVTTSALSHFQEDGKRWIKHLSPLFGIPSDEYEAVLVHSQWRNGGFQVKDICRELGIPFIGEMSLSEPMLSQLDSGTLDEWLTENDQGKGLMKEPAKVLMRQYGLKRKPVLTAQPWYKKLLAHRGEVGS</sequence>
<protein>
    <recommendedName>
        <fullName evidence="3">Cellulose biosynthesis protein BcsQ</fullName>
    </recommendedName>
</protein>
<organism evidence="1 2">
    <name type="scientific">Paenibacillus plantiphilus</name>
    <dbReference type="NCBI Taxonomy" id="2905650"/>
    <lineage>
        <taxon>Bacteria</taxon>
        <taxon>Bacillati</taxon>
        <taxon>Bacillota</taxon>
        <taxon>Bacilli</taxon>
        <taxon>Bacillales</taxon>
        <taxon>Paenibacillaceae</taxon>
        <taxon>Paenibacillus</taxon>
    </lineage>
</organism>
<accession>A0ABN8GBU3</accession>
<dbReference type="EMBL" id="CAKMMF010000011">
    <property type="protein sequence ID" value="CAH1205180.1"/>
    <property type="molecule type" value="Genomic_DNA"/>
</dbReference>
<dbReference type="Gene3D" id="3.40.50.300">
    <property type="entry name" value="P-loop containing nucleotide triphosphate hydrolases"/>
    <property type="match status" value="1"/>
</dbReference>
<proteinExistence type="predicted"/>
<dbReference type="RefSeq" id="WP_236342050.1">
    <property type="nucleotide sequence ID" value="NZ_CAKMMF010000011.1"/>
</dbReference>
<dbReference type="SUPFAM" id="SSF52540">
    <property type="entry name" value="P-loop containing nucleoside triphosphate hydrolases"/>
    <property type="match status" value="1"/>
</dbReference>
<evidence type="ECO:0000313" key="2">
    <source>
        <dbReference type="Proteomes" id="UP000838686"/>
    </source>
</evidence>
<comment type="caution">
    <text evidence="1">The sequence shown here is derived from an EMBL/GenBank/DDBJ whole genome shotgun (WGS) entry which is preliminary data.</text>
</comment>
<reference evidence="1" key="1">
    <citation type="submission" date="2022-01" db="EMBL/GenBank/DDBJ databases">
        <authorList>
            <person name="Criscuolo A."/>
        </authorList>
    </citation>
    <scope>NUCLEOTIDE SEQUENCE</scope>
    <source>
        <strain evidence="1">CIP111893</strain>
    </source>
</reference>
<evidence type="ECO:0008006" key="3">
    <source>
        <dbReference type="Google" id="ProtNLM"/>
    </source>
</evidence>
<gene>
    <name evidence="1" type="ORF">PAECIP111893_02302</name>
</gene>
<dbReference type="Proteomes" id="UP000838686">
    <property type="component" value="Unassembled WGS sequence"/>
</dbReference>
<name>A0ABN8GBU3_9BACL</name>
<dbReference type="InterPro" id="IPR027417">
    <property type="entry name" value="P-loop_NTPase"/>
</dbReference>